<gene>
    <name evidence="2" type="ORF">FHS23_004226</name>
</gene>
<protein>
    <submittedName>
        <fullName evidence="2">Uncharacterized protein</fullName>
    </submittedName>
</protein>
<comment type="caution">
    <text evidence="2">The sequence shown here is derived from an EMBL/GenBank/DDBJ whole genome shotgun (WGS) entry which is preliminary data.</text>
</comment>
<evidence type="ECO:0000256" key="1">
    <source>
        <dbReference type="SAM" id="MobiDB-lite"/>
    </source>
</evidence>
<sequence>MSKPDRMSAVAQPTVWSSSTPPNVTKKPTPVWAAMSSRRCSSDGAAAYGSAADLEPFGEFVLSVEAGW</sequence>
<evidence type="ECO:0000313" key="2">
    <source>
        <dbReference type="EMBL" id="MBB3053183.1"/>
    </source>
</evidence>
<dbReference type="AlphaFoldDB" id="A0A839S7D4"/>
<dbReference type="Proteomes" id="UP000550714">
    <property type="component" value="Unassembled WGS sequence"/>
</dbReference>
<accession>A0A839S7D4</accession>
<feature type="compositionally biased region" description="Low complexity" evidence="1">
    <location>
        <begin position="17"/>
        <end position="29"/>
    </location>
</feature>
<feature type="region of interest" description="Disordered" evidence="1">
    <location>
        <begin position="1"/>
        <end position="29"/>
    </location>
</feature>
<name>A0A839S7D4_9PSEU</name>
<dbReference type="EMBL" id="JACHWU010000007">
    <property type="protein sequence ID" value="MBB3053183.1"/>
    <property type="molecule type" value="Genomic_DNA"/>
</dbReference>
<proteinExistence type="predicted"/>
<organism evidence="2 3">
    <name type="scientific">Prauserella isguenensis</name>
    <dbReference type="NCBI Taxonomy" id="1470180"/>
    <lineage>
        <taxon>Bacteria</taxon>
        <taxon>Bacillati</taxon>
        <taxon>Actinomycetota</taxon>
        <taxon>Actinomycetes</taxon>
        <taxon>Pseudonocardiales</taxon>
        <taxon>Pseudonocardiaceae</taxon>
        <taxon>Prauserella</taxon>
    </lineage>
</organism>
<reference evidence="2 3" key="1">
    <citation type="submission" date="2020-08" db="EMBL/GenBank/DDBJ databases">
        <title>Genomic Encyclopedia of Type Strains, Phase III (KMG-III): the genomes of soil and plant-associated and newly described type strains.</title>
        <authorList>
            <person name="Whitman W."/>
        </authorList>
    </citation>
    <scope>NUCLEOTIDE SEQUENCE [LARGE SCALE GENOMIC DNA]</scope>
    <source>
        <strain evidence="2 3">CECT 8577</strain>
    </source>
</reference>
<keyword evidence="3" id="KW-1185">Reference proteome</keyword>
<evidence type="ECO:0000313" key="3">
    <source>
        <dbReference type="Proteomes" id="UP000550714"/>
    </source>
</evidence>